<sequence>MAIRTLTTRLYYNVLYLYIYIHTNLSYYHDDTPSQDNNVFLAELRDVILEVREKVNRHEDELAKGRGQGGKEKEKALEVTPSDHQSRGGSHSRSDAGGSSSSHSQYHPLPITEVWEKFRKFTSLMFERKLDPIAALEWLKRVEKIFRVIEISSQQKVVVAEQLLQKAAEEWWESGHWFRTCRTPRHLVDLYQESLKNGGKMPKSKANHVDMVENSEQKDIDINYLEADDFLA</sequence>
<dbReference type="AlphaFoldDB" id="A0AAE1JUC5"/>
<reference evidence="2" key="1">
    <citation type="submission" date="2023-10" db="EMBL/GenBank/DDBJ databases">
        <title>Chromosome-level genome of the transformable northern wattle, Acacia crassicarpa.</title>
        <authorList>
            <person name="Massaro I."/>
            <person name="Sinha N.R."/>
            <person name="Poethig S."/>
            <person name="Leichty A.R."/>
        </authorList>
    </citation>
    <scope>NUCLEOTIDE SEQUENCE</scope>
    <source>
        <strain evidence="2">Acra3RX</strain>
        <tissue evidence="2">Leaf</tissue>
    </source>
</reference>
<feature type="compositionally biased region" description="Basic and acidic residues" evidence="1">
    <location>
        <begin position="59"/>
        <end position="77"/>
    </location>
</feature>
<dbReference type="Proteomes" id="UP001293593">
    <property type="component" value="Unassembled WGS sequence"/>
</dbReference>
<evidence type="ECO:0000313" key="2">
    <source>
        <dbReference type="EMBL" id="KAK4275763.1"/>
    </source>
</evidence>
<comment type="caution">
    <text evidence="2">The sequence shown here is derived from an EMBL/GenBank/DDBJ whole genome shotgun (WGS) entry which is preliminary data.</text>
</comment>
<accession>A0AAE1JUC5</accession>
<evidence type="ECO:0000256" key="1">
    <source>
        <dbReference type="SAM" id="MobiDB-lite"/>
    </source>
</evidence>
<feature type="region of interest" description="Disordered" evidence="1">
    <location>
        <begin position="59"/>
        <end position="105"/>
    </location>
</feature>
<proteinExistence type="predicted"/>
<dbReference type="EMBL" id="JAWXYG010000004">
    <property type="protein sequence ID" value="KAK4275763.1"/>
    <property type="molecule type" value="Genomic_DNA"/>
</dbReference>
<organism evidence="2 3">
    <name type="scientific">Acacia crassicarpa</name>
    <name type="common">northern wattle</name>
    <dbReference type="NCBI Taxonomy" id="499986"/>
    <lineage>
        <taxon>Eukaryota</taxon>
        <taxon>Viridiplantae</taxon>
        <taxon>Streptophyta</taxon>
        <taxon>Embryophyta</taxon>
        <taxon>Tracheophyta</taxon>
        <taxon>Spermatophyta</taxon>
        <taxon>Magnoliopsida</taxon>
        <taxon>eudicotyledons</taxon>
        <taxon>Gunneridae</taxon>
        <taxon>Pentapetalae</taxon>
        <taxon>rosids</taxon>
        <taxon>fabids</taxon>
        <taxon>Fabales</taxon>
        <taxon>Fabaceae</taxon>
        <taxon>Caesalpinioideae</taxon>
        <taxon>mimosoid clade</taxon>
        <taxon>Acacieae</taxon>
        <taxon>Acacia</taxon>
    </lineage>
</organism>
<evidence type="ECO:0000313" key="3">
    <source>
        <dbReference type="Proteomes" id="UP001293593"/>
    </source>
</evidence>
<protein>
    <submittedName>
        <fullName evidence="2">Uncharacterized protein</fullName>
    </submittedName>
</protein>
<name>A0AAE1JUC5_9FABA</name>
<gene>
    <name evidence="2" type="ORF">QN277_018793</name>
</gene>
<keyword evidence="3" id="KW-1185">Reference proteome</keyword>
<feature type="compositionally biased region" description="Low complexity" evidence="1">
    <location>
        <begin position="87"/>
        <end position="104"/>
    </location>
</feature>